<accession>A0ACC0ULR4</accession>
<name>A0ACC0ULR4_9AGAM</name>
<reference evidence="1" key="1">
    <citation type="submission" date="2021-03" db="EMBL/GenBank/DDBJ databases">
        <title>Evolutionary priming and transition to the ectomycorrhizal habit in an iconic lineage of mushroom-forming fungi: is preadaptation a requirement?</title>
        <authorList>
            <consortium name="DOE Joint Genome Institute"/>
            <person name="Looney B.P."/>
            <person name="Miyauchi S."/>
            <person name="Morin E."/>
            <person name="Drula E."/>
            <person name="Courty P.E."/>
            <person name="Chicoki N."/>
            <person name="Fauchery L."/>
            <person name="Kohler A."/>
            <person name="Kuo A."/>
            <person name="LaButti K."/>
            <person name="Pangilinan J."/>
            <person name="Lipzen A."/>
            <person name="Riley R."/>
            <person name="Andreopoulos W."/>
            <person name="He G."/>
            <person name="Johnson J."/>
            <person name="Barry K.W."/>
            <person name="Grigoriev I.V."/>
            <person name="Nagy L."/>
            <person name="Hibbett D."/>
            <person name="Henrissat B."/>
            <person name="Matheny P.B."/>
            <person name="Labbe J."/>
            <person name="Martin A.F."/>
        </authorList>
    </citation>
    <scope>NUCLEOTIDE SEQUENCE</scope>
    <source>
        <strain evidence="1">BPL698</strain>
    </source>
</reference>
<protein>
    <submittedName>
        <fullName evidence="1">Glycoside hydrolase family 15 protein</fullName>
    </submittedName>
</protein>
<dbReference type="EMBL" id="JAGFNK010000007">
    <property type="protein sequence ID" value="KAI9512659.1"/>
    <property type="molecule type" value="Genomic_DNA"/>
</dbReference>
<proteinExistence type="predicted"/>
<sequence>MNLCIPSQTRDYIPISDHALIGNLRTAALVSTDGSIESYCIPDFDSPSIFARILDKDKGGHFSITPRIPFTTKQNYLPNSNVSNSRFLNEEGVVSVTDFLPRNPAATAQKPLLHWLIRRVEVVRGKQPIRVECAPAFNYALAEHRTSLVADDTIPSNGDQQKKALFESSDLTLDLRFVAESVIDGVPFPSVELRTLDLRHRGHKGISISADLDLIEGQVVTFVLRTPPKTAGGQHVRNPTNDQAQRLGVSFEQLPTGTTNLRNKEDPLLTKNLLRDLLKGTNDYWNAWIRKSTYDGSWKEAVHRSALALKLLIYEPTGSVVASPTFSLPEFIGGTRNWDYRASWIRDASFTLYALIRLGFTQEADAYMEFIYDRLKDKNPDGSLQIMYTIHGEKIFPEKELTHLDGHKGSKPVRIGNGAIDHIQLDIYGELMDCIYLGQKVRLRHCISLLISQILKFVVVAHYNDPDLSIWSVRKRIVVDDILTNGLPGREVRNKERHFTVSRISILLSVAIDRGLRLADKRSLPCPRRNKWLEARDDLYEQIMQKAWNPEKKFFAQSYDDIDVLDSAVLIMPLVFFSTASDPRFRSTLDAILKSPERGGLTANNLVYRYNTAKSDDGVGGEEGTFCLCTLWCIEALTRVGEFDKAALQQSIRMFEDFLQYTNHVGLCTEEISPSGEGLGNAVQGFTHVTLISTAFNLSRTMKRKRF</sequence>
<gene>
    <name evidence="1" type="ORF">F5148DRAFT_1348398</name>
</gene>
<evidence type="ECO:0000313" key="1">
    <source>
        <dbReference type="EMBL" id="KAI9512659.1"/>
    </source>
</evidence>
<organism evidence="1 2">
    <name type="scientific">Russula earlei</name>
    <dbReference type="NCBI Taxonomy" id="71964"/>
    <lineage>
        <taxon>Eukaryota</taxon>
        <taxon>Fungi</taxon>
        <taxon>Dikarya</taxon>
        <taxon>Basidiomycota</taxon>
        <taxon>Agaricomycotina</taxon>
        <taxon>Agaricomycetes</taxon>
        <taxon>Russulales</taxon>
        <taxon>Russulaceae</taxon>
        <taxon>Russula</taxon>
    </lineage>
</organism>
<comment type="caution">
    <text evidence="1">The sequence shown here is derived from an EMBL/GenBank/DDBJ whole genome shotgun (WGS) entry which is preliminary data.</text>
</comment>
<keyword evidence="1" id="KW-0378">Hydrolase</keyword>
<evidence type="ECO:0000313" key="2">
    <source>
        <dbReference type="Proteomes" id="UP001207468"/>
    </source>
</evidence>
<keyword evidence="2" id="KW-1185">Reference proteome</keyword>
<dbReference type="Proteomes" id="UP001207468">
    <property type="component" value="Unassembled WGS sequence"/>
</dbReference>